<evidence type="ECO:0000313" key="2">
    <source>
        <dbReference type="EMBL" id="KAK4209364.1"/>
    </source>
</evidence>
<sequence>MSDKDSQVRGQDIYSRARDCQTLFTTYLKVKRKYGQQISEYDSRFLAWTSFLGVFARQSASLDRRLEYHVDIKDLVIGMLRVLEKNLRYGGYSISLHGNLAFLGRSTGLSDLVWLFARRRETTIRQAFKDTRKNESPMASIKWSWRLFIICSQRQRSRSKFSLPKAFRTEGTGFCGAWGIPGSWPMIGVIRPPVQGWLAAHEMGVERIDHLDADLKPFVCCSEECGYISPAFSRTAEWKAHMHNNHREKWALYINRAQWICPYCSLEDPAEPPANFMSEESLISHLTATDGSRTAKTSRSHPALTKGVELDQIVARSKSYNARVPGQCPLCGPLPKSGDDLDSKTRNVGQQPPDAQTQTLDWPKRTQVVRTLGMEKHMTDHLLHLALLSLRWWEDDTSTNKSLGESGDLDSSGKVMAAGYNSQRSMCHPTGAWDISQADPSPQSMEEAHPEAPIKHSSQLWSEEKEKHKQPEPGQTTDAWKAGELLMEPPELQTPLDWDRELSATPGPQLSQEEIAHAL</sequence>
<proteinExistence type="predicted"/>
<reference evidence="2" key="2">
    <citation type="submission" date="2023-05" db="EMBL/GenBank/DDBJ databases">
        <authorList>
            <consortium name="Lawrence Berkeley National Laboratory"/>
            <person name="Steindorff A."/>
            <person name="Hensen N."/>
            <person name="Bonometti L."/>
            <person name="Westerberg I."/>
            <person name="Brannstrom I.O."/>
            <person name="Guillou S."/>
            <person name="Cros-Aarteil S."/>
            <person name="Calhoun S."/>
            <person name="Haridas S."/>
            <person name="Kuo A."/>
            <person name="Mondo S."/>
            <person name="Pangilinan J."/>
            <person name="Riley R."/>
            <person name="Labutti K."/>
            <person name="Andreopoulos B."/>
            <person name="Lipzen A."/>
            <person name="Chen C."/>
            <person name="Yanf M."/>
            <person name="Daum C."/>
            <person name="Ng V."/>
            <person name="Clum A."/>
            <person name="Ohm R."/>
            <person name="Martin F."/>
            <person name="Silar P."/>
            <person name="Natvig D."/>
            <person name="Lalanne C."/>
            <person name="Gautier V."/>
            <person name="Ament-Velasquez S.L."/>
            <person name="Kruys A."/>
            <person name="Hutchinson M.I."/>
            <person name="Powell A.J."/>
            <person name="Barry K."/>
            <person name="Miller A.N."/>
            <person name="Grigoriev I.V."/>
            <person name="Debuchy R."/>
            <person name="Gladieux P."/>
            <person name="Thoren M.H."/>
            <person name="Johannesson H."/>
        </authorList>
    </citation>
    <scope>NUCLEOTIDE SEQUENCE</scope>
    <source>
        <strain evidence="2">PSN293</strain>
    </source>
</reference>
<feature type="region of interest" description="Disordered" evidence="1">
    <location>
        <begin position="432"/>
        <end position="519"/>
    </location>
</feature>
<gene>
    <name evidence="2" type="ORF">QBC37DRAFT_404385</name>
</gene>
<accession>A0AAN7B3X1</accession>
<feature type="compositionally biased region" description="Basic and acidic residues" evidence="1">
    <location>
        <begin position="462"/>
        <end position="471"/>
    </location>
</feature>
<evidence type="ECO:0000256" key="1">
    <source>
        <dbReference type="SAM" id="MobiDB-lite"/>
    </source>
</evidence>
<reference evidence="2" key="1">
    <citation type="journal article" date="2023" name="Mol. Phylogenet. Evol.">
        <title>Genome-scale phylogeny and comparative genomics of the fungal order Sordariales.</title>
        <authorList>
            <person name="Hensen N."/>
            <person name="Bonometti L."/>
            <person name="Westerberg I."/>
            <person name="Brannstrom I.O."/>
            <person name="Guillou S."/>
            <person name="Cros-Aarteil S."/>
            <person name="Calhoun S."/>
            <person name="Haridas S."/>
            <person name="Kuo A."/>
            <person name="Mondo S."/>
            <person name="Pangilinan J."/>
            <person name="Riley R."/>
            <person name="LaButti K."/>
            <person name="Andreopoulos B."/>
            <person name="Lipzen A."/>
            <person name="Chen C."/>
            <person name="Yan M."/>
            <person name="Daum C."/>
            <person name="Ng V."/>
            <person name="Clum A."/>
            <person name="Steindorff A."/>
            <person name="Ohm R.A."/>
            <person name="Martin F."/>
            <person name="Silar P."/>
            <person name="Natvig D.O."/>
            <person name="Lalanne C."/>
            <person name="Gautier V."/>
            <person name="Ament-Velasquez S.L."/>
            <person name="Kruys A."/>
            <person name="Hutchinson M.I."/>
            <person name="Powell A.J."/>
            <person name="Barry K."/>
            <person name="Miller A.N."/>
            <person name="Grigoriev I.V."/>
            <person name="Debuchy R."/>
            <person name="Gladieux P."/>
            <person name="Hiltunen Thoren M."/>
            <person name="Johannesson H."/>
        </authorList>
    </citation>
    <scope>NUCLEOTIDE SEQUENCE</scope>
    <source>
        <strain evidence="2">PSN293</strain>
    </source>
</reference>
<evidence type="ECO:0008006" key="4">
    <source>
        <dbReference type="Google" id="ProtNLM"/>
    </source>
</evidence>
<protein>
    <recommendedName>
        <fullName evidence="4">C2H2-type domain-containing protein</fullName>
    </recommendedName>
</protein>
<comment type="caution">
    <text evidence="2">The sequence shown here is derived from an EMBL/GenBank/DDBJ whole genome shotgun (WGS) entry which is preliminary data.</text>
</comment>
<feature type="region of interest" description="Disordered" evidence="1">
    <location>
        <begin position="336"/>
        <end position="358"/>
    </location>
</feature>
<evidence type="ECO:0000313" key="3">
    <source>
        <dbReference type="Proteomes" id="UP001301769"/>
    </source>
</evidence>
<name>A0AAN7B3X1_9PEZI</name>
<dbReference type="Proteomes" id="UP001301769">
    <property type="component" value="Unassembled WGS sequence"/>
</dbReference>
<feature type="compositionally biased region" description="Polar residues" evidence="1">
    <location>
        <begin position="346"/>
        <end position="358"/>
    </location>
</feature>
<keyword evidence="3" id="KW-1185">Reference proteome</keyword>
<dbReference type="EMBL" id="MU858207">
    <property type="protein sequence ID" value="KAK4209364.1"/>
    <property type="molecule type" value="Genomic_DNA"/>
</dbReference>
<dbReference type="AlphaFoldDB" id="A0AAN7B3X1"/>
<organism evidence="2 3">
    <name type="scientific">Rhypophila decipiens</name>
    <dbReference type="NCBI Taxonomy" id="261697"/>
    <lineage>
        <taxon>Eukaryota</taxon>
        <taxon>Fungi</taxon>
        <taxon>Dikarya</taxon>
        <taxon>Ascomycota</taxon>
        <taxon>Pezizomycotina</taxon>
        <taxon>Sordariomycetes</taxon>
        <taxon>Sordariomycetidae</taxon>
        <taxon>Sordariales</taxon>
        <taxon>Naviculisporaceae</taxon>
        <taxon>Rhypophila</taxon>
    </lineage>
</organism>